<feature type="domain" description="Cyclin-like" evidence="2">
    <location>
        <begin position="45"/>
        <end position="140"/>
    </location>
</feature>
<dbReference type="SUPFAM" id="SSF47954">
    <property type="entry name" value="Cyclin-like"/>
    <property type="match status" value="2"/>
</dbReference>
<dbReference type="HOGENOM" id="CLU_842225_0_0_1"/>
<evidence type="ECO:0000256" key="1">
    <source>
        <dbReference type="RuleBase" id="RU000383"/>
    </source>
</evidence>
<evidence type="ECO:0000313" key="4">
    <source>
        <dbReference type="Proteomes" id="UP000005666"/>
    </source>
</evidence>
<dbReference type="EMBL" id="HE612869">
    <property type="protein sequence ID" value="CCE65876.1"/>
    <property type="molecule type" value="Genomic_DNA"/>
</dbReference>
<dbReference type="AlphaFoldDB" id="G8C148"/>
<dbReference type="GO" id="GO:0016538">
    <property type="term" value="F:cyclin-dependent protein serine/threonine kinase regulator activity"/>
    <property type="evidence" value="ECO:0007669"/>
    <property type="project" value="EnsemblFungi"/>
</dbReference>
<keyword evidence="1" id="KW-0195">Cyclin</keyword>
<accession>G8C148</accession>
<comment type="similarity">
    <text evidence="1">Belongs to the cyclin family.</text>
</comment>
<dbReference type="STRING" id="1071381.G8C148"/>
<proteinExistence type="inferred from homology"/>
<dbReference type="KEGG" id="tpf:TPHA_0N00950"/>
<dbReference type="GO" id="GO:0045943">
    <property type="term" value="P:positive regulation of transcription by RNA polymerase I"/>
    <property type="evidence" value="ECO:0007669"/>
    <property type="project" value="EnsemblFungi"/>
</dbReference>
<dbReference type="SMART" id="SM00385">
    <property type="entry name" value="CYCLIN"/>
    <property type="match status" value="2"/>
</dbReference>
<dbReference type="Gene3D" id="1.10.472.10">
    <property type="entry name" value="Cyclin-like"/>
    <property type="match status" value="2"/>
</dbReference>
<dbReference type="OMA" id="FMLGNKR"/>
<dbReference type="PANTHER" id="PTHR10026">
    <property type="entry name" value="CYCLIN"/>
    <property type="match status" value="1"/>
</dbReference>
<dbReference type="InterPro" id="IPR013763">
    <property type="entry name" value="Cyclin-like_dom"/>
</dbReference>
<dbReference type="RefSeq" id="XP_003688310.1">
    <property type="nucleotide sequence ID" value="XM_003688262.1"/>
</dbReference>
<dbReference type="GO" id="GO:0031124">
    <property type="term" value="P:mRNA 3'-end processing"/>
    <property type="evidence" value="ECO:0007669"/>
    <property type="project" value="EnsemblFungi"/>
</dbReference>
<dbReference type="InterPro" id="IPR043198">
    <property type="entry name" value="Cyclin/Ssn8"/>
</dbReference>
<dbReference type="GO" id="GO:0032786">
    <property type="term" value="P:positive regulation of DNA-templated transcription, elongation"/>
    <property type="evidence" value="ECO:0007669"/>
    <property type="project" value="EnsemblFungi"/>
</dbReference>
<evidence type="ECO:0000259" key="2">
    <source>
        <dbReference type="SMART" id="SM00385"/>
    </source>
</evidence>
<dbReference type="InterPro" id="IPR006671">
    <property type="entry name" value="Cyclin_N"/>
</dbReference>
<organism evidence="3 4">
    <name type="scientific">Tetrapisispora phaffii (strain ATCC 24235 / CBS 4417 / NBRC 1672 / NRRL Y-8282 / UCD 70-5)</name>
    <name type="common">Yeast</name>
    <name type="synonym">Fabospora phaffii</name>
    <dbReference type="NCBI Taxonomy" id="1071381"/>
    <lineage>
        <taxon>Eukaryota</taxon>
        <taxon>Fungi</taxon>
        <taxon>Dikarya</taxon>
        <taxon>Ascomycota</taxon>
        <taxon>Saccharomycotina</taxon>
        <taxon>Saccharomycetes</taxon>
        <taxon>Saccharomycetales</taxon>
        <taxon>Saccharomycetaceae</taxon>
        <taxon>Tetrapisispora</taxon>
    </lineage>
</organism>
<keyword evidence="4" id="KW-1185">Reference proteome</keyword>
<dbReference type="GO" id="GO:0045903">
    <property type="term" value="P:positive regulation of translational fidelity"/>
    <property type="evidence" value="ECO:0007669"/>
    <property type="project" value="EnsemblFungi"/>
</dbReference>
<dbReference type="GO" id="GO:0070692">
    <property type="term" value="C:CTDK-1 complex"/>
    <property type="evidence" value="ECO:0007669"/>
    <property type="project" value="EnsemblFungi"/>
</dbReference>
<protein>
    <recommendedName>
        <fullName evidence="2">Cyclin-like domain-containing protein</fullName>
    </recommendedName>
</protein>
<dbReference type="GO" id="GO:0005829">
    <property type="term" value="C:cytosol"/>
    <property type="evidence" value="ECO:0007669"/>
    <property type="project" value="EnsemblFungi"/>
</dbReference>
<gene>
    <name evidence="3" type="primary">TPHA0N00950</name>
    <name evidence="3" type="ordered locus">TPHA_0N00950</name>
</gene>
<dbReference type="CDD" id="cd20546">
    <property type="entry name" value="CYCLIN_SpCG1C_ScCTK2-like_rpt2"/>
    <property type="match status" value="1"/>
</dbReference>
<feature type="domain" description="Cyclin-like" evidence="2">
    <location>
        <begin position="156"/>
        <end position="238"/>
    </location>
</feature>
<name>G8C148_TETPH</name>
<dbReference type="GO" id="GO:0006357">
    <property type="term" value="P:regulation of transcription by RNA polymerase II"/>
    <property type="evidence" value="ECO:0007669"/>
    <property type="project" value="InterPro"/>
</dbReference>
<dbReference type="Pfam" id="PF00134">
    <property type="entry name" value="Cyclin_N"/>
    <property type="match status" value="1"/>
</dbReference>
<dbReference type="eggNOG" id="KOG0834">
    <property type="taxonomic scope" value="Eukaryota"/>
</dbReference>
<dbReference type="OrthoDB" id="4951845at2759"/>
<dbReference type="GO" id="GO:0005730">
    <property type="term" value="C:nucleolus"/>
    <property type="evidence" value="ECO:0007669"/>
    <property type="project" value="EnsemblFungi"/>
</dbReference>
<sequence length="327" mass="38339">MMATKFESQLSLSRPYLTRLELQEAQNNTVSDVRTYLQRKNVIFGFLSELCVHFQFPRKTLETAMYYYQRYYIFNKFESELCHTVATSCLLLSCKQVETFKKANELCIMSFKLRNMNNYKQDAIESFKKRLFQIELSILETCGFDYRINSRVHIDEYIVKLGKALKLNHDICYLAWIIAYDAIRLNILLIVPQHAIALGILKITCELLGKNDMKNMNNFNEFKTEIDSVNEAYFAIVNYYINAFDNCSLKDNLPTHILPSVNLDSFIELKKNAGNDRGLKELGEQIRKSDKYLTTARDFTQIERRYVLLPQFISDEKTALGEKRFKL</sequence>
<evidence type="ECO:0000313" key="3">
    <source>
        <dbReference type="EMBL" id="CCE65876.1"/>
    </source>
</evidence>
<reference evidence="3 4" key="1">
    <citation type="journal article" date="2011" name="Proc. Natl. Acad. Sci. U.S.A.">
        <title>Evolutionary erosion of yeast sex chromosomes by mating-type switching accidents.</title>
        <authorList>
            <person name="Gordon J.L."/>
            <person name="Armisen D."/>
            <person name="Proux-Wera E."/>
            <person name="Oheigeartaigh S.S."/>
            <person name="Byrne K.P."/>
            <person name="Wolfe K.H."/>
        </authorList>
    </citation>
    <scope>NUCLEOTIDE SEQUENCE [LARGE SCALE GENOMIC DNA]</scope>
    <source>
        <strain evidence="4">ATCC 24235 / CBS 4417 / NBRC 1672 / NRRL Y-8282 / UCD 70-5</strain>
    </source>
</reference>
<dbReference type="Proteomes" id="UP000005666">
    <property type="component" value="Chromosome 14"/>
</dbReference>
<dbReference type="GeneID" id="11530524"/>
<dbReference type="InterPro" id="IPR036915">
    <property type="entry name" value="Cyclin-like_sf"/>
</dbReference>